<evidence type="ECO:0000256" key="1">
    <source>
        <dbReference type="SAM" id="Phobius"/>
    </source>
</evidence>
<feature type="transmembrane region" description="Helical" evidence="1">
    <location>
        <begin position="14"/>
        <end position="32"/>
    </location>
</feature>
<accession>A0A1H9PPC9</accession>
<protein>
    <recommendedName>
        <fullName evidence="4">Competence protein ComGE</fullName>
    </recommendedName>
</protein>
<keyword evidence="1" id="KW-0472">Membrane</keyword>
<organism evidence="2 3">
    <name type="scientific">Salipaludibacillus aurantiacus</name>
    <dbReference type="NCBI Taxonomy" id="1601833"/>
    <lineage>
        <taxon>Bacteria</taxon>
        <taxon>Bacillati</taxon>
        <taxon>Bacillota</taxon>
        <taxon>Bacilli</taxon>
        <taxon>Bacillales</taxon>
        <taxon>Bacillaceae</taxon>
    </lineage>
</organism>
<evidence type="ECO:0000313" key="3">
    <source>
        <dbReference type="Proteomes" id="UP000198571"/>
    </source>
</evidence>
<dbReference type="RefSeq" id="WP_093047318.1">
    <property type="nucleotide sequence ID" value="NZ_FOGT01000001.1"/>
</dbReference>
<keyword evidence="1" id="KW-0812">Transmembrane</keyword>
<reference evidence="3" key="1">
    <citation type="submission" date="2016-10" db="EMBL/GenBank/DDBJ databases">
        <authorList>
            <person name="Varghese N."/>
            <person name="Submissions S."/>
        </authorList>
    </citation>
    <scope>NUCLEOTIDE SEQUENCE [LARGE SCALE GENOMIC DNA]</scope>
    <source>
        <strain evidence="3">S9</strain>
    </source>
</reference>
<sequence length="112" mass="13104">MTKSEKGFFLYETVLSLLILSIIMTAMFPVIMQVQTERMMIREQREAVTLVRKEMLKQYEAPQSGFPEKLEGEEQIYSLTVKNKGAHVQEYCLNWEGRNSRAQTYCLSLYLP</sequence>
<dbReference type="STRING" id="1601833.SAMN05518684_101404"/>
<evidence type="ECO:0008006" key="4">
    <source>
        <dbReference type="Google" id="ProtNLM"/>
    </source>
</evidence>
<name>A0A1H9PPC9_9BACI</name>
<dbReference type="Proteomes" id="UP000198571">
    <property type="component" value="Unassembled WGS sequence"/>
</dbReference>
<dbReference type="AlphaFoldDB" id="A0A1H9PPC9"/>
<evidence type="ECO:0000313" key="2">
    <source>
        <dbReference type="EMBL" id="SER49930.1"/>
    </source>
</evidence>
<keyword evidence="1" id="KW-1133">Transmembrane helix</keyword>
<keyword evidence="3" id="KW-1185">Reference proteome</keyword>
<proteinExistence type="predicted"/>
<gene>
    <name evidence="2" type="ORF">SAMN05518684_101404</name>
</gene>
<dbReference type="EMBL" id="FOGT01000001">
    <property type="protein sequence ID" value="SER49930.1"/>
    <property type="molecule type" value="Genomic_DNA"/>
</dbReference>